<comment type="caution">
    <text evidence="3">The sequence shown here is derived from an EMBL/GenBank/DDBJ whole genome shotgun (WGS) entry which is preliminary data.</text>
</comment>
<keyword evidence="2" id="KW-0472">Membrane</keyword>
<keyword evidence="2" id="KW-1133">Transmembrane helix</keyword>
<gene>
    <name evidence="3" type="ORF">L202_08255</name>
</gene>
<feature type="compositionally biased region" description="Basic and acidic residues" evidence="1">
    <location>
        <begin position="1"/>
        <end position="11"/>
    </location>
</feature>
<keyword evidence="2" id="KW-0812">Transmembrane</keyword>
<dbReference type="EMBL" id="AWGJ01000014">
    <property type="protein sequence ID" value="ODN72822.1"/>
    <property type="molecule type" value="Genomic_DNA"/>
</dbReference>
<evidence type="ECO:0000256" key="2">
    <source>
        <dbReference type="SAM" id="Phobius"/>
    </source>
</evidence>
<protein>
    <submittedName>
        <fullName evidence="3">Uncharacterized protein</fullName>
    </submittedName>
</protein>
<dbReference type="PANTHER" id="PTHR20961:SF38">
    <property type="entry name" value="PROTEIN O-LINKED-MANNOSE BETA-1,4-N-ACETYLGLUCOSAMINYLTRANSFERASE 2"/>
    <property type="match status" value="1"/>
</dbReference>
<name>A0A1E3H8Z3_9TREE</name>
<dbReference type="PANTHER" id="PTHR20961">
    <property type="entry name" value="GLYCOSYLTRANSFERASE"/>
    <property type="match status" value="1"/>
</dbReference>
<dbReference type="AlphaFoldDB" id="A0A1E3H8Z3"/>
<keyword evidence="4" id="KW-1185">Reference proteome</keyword>
<evidence type="ECO:0000256" key="1">
    <source>
        <dbReference type="SAM" id="MobiDB-lite"/>
    </source>
</evidence>
<dbReference type="GO" id="GO:0035269">
    <property type="term" value="P:protein O-linked glycosylation via mannose"/>
    <property type="evidence" value="ECO:0007669"/>
    <property type="project" value="TreeGrafter"/>
</dbReference>
<dbReference type="RefSeq" id="XP_018988763.1">
    <property type="nucleotide sequence ID" value="XM_019143100.1"/>
</dbReference>
<reference evidence="3 4" key="1">
    <citation type="submission" date="2016-06" db="EMBL/GenBank/DDBJ databases">
        <title>Evolution of pathogenesis and genome organization in the Tremellales.</title>
        <authorList>
            <person name="Cuomo C."/>
            <person name="Litvintseva A."/>
            <person name="Heitman J."/>
            <person name="Chen Y."/>
            <person name="Sun S."/>
            <person name="Springer D."/>
            <person name="Dromer F."/>
            <person name="Young S."/>
            <person name="Zeng Q."/>
            <person name="Chapman S."/>
            <person name="Gujja S."/>
            <person name="Saif S."/>
            <person name="Birren B."/>
        </authorList>
    </citation>
    <scope>NUCLEOTIDE SEQUENCE [LARGE SCALE GENOMIC DNA]</scope>
    <source>
        <strain evidence="3 4">CBS 6039</strain>
    </source>
</reference>
<dbReference type="GO" id="GO:0097363">
    <property type="term" value="F:protein O-acetylglucosaminyltransferase activity"/>
    <property type="evidence" value="ECO:0007669"/>
    <property type="project" value="TreeGrafter"/>
</dbReference>
<dbReference type="InterPro" id="IPR007657">
    <property type="entry name" value="Glycosyltransferase_61"/>
</dbReference>
<accession>A0A1E3H8Z3</accession>
<organism evidence="3 4">
    <name type="scientific">Cryptococcus amylolentus CBS 6039</name>
    <dbReference type="NCBI Taxonomy" id="1295533"/>
    <lineage>
        <taxon>Eukaryota</taxon>
        <taxon>Fungi</taxon>
        <taxon>Dikarya</taxon>
        <taxon>Basidiomycota</taxon>
        <taxon>Agaricomycotina</taxon>
        <taxon>Tremellomycetes</taxon>
        <taxon>Tremellales</taxon>
        <taxon>Cryptococcaceae</taxon>
        <taxon>Cryptococcus</taxon>
    </lineage>
</organism>
<feature type="region of interest" description="Disordered" evidence="1">
    <location>
        <begin position="1"/>
        <end position="25"/>
    </location>
</feature>
<evidence type="ECO:0000313" key="4">
    <source>
        <dbReference type="Proteomes" id="UP000094065"/>
    </source>
</evidence>
<dbReference type="Proteomes" id="UP000094065">
    <property type="component" value="Unassembled WGS sequence"/>
</dbReference>
<proteinExistence type="predicted"/>
<dbReference type="GeneID" id="30159564"/>
<sequence>MSYHQVPRDDPSDLPTTYPPVQHIGPPYTLRPTKHRVTPSLVLKYTLYAVGGLVVFHYVFVGAFPSSRYAKNFREQWQSIGWTEDDKVYAEQSTAASDLLAQLDPDAGQPGTFFRDAFPLRTMLAFWELAQKEVEERGLNTCSDQLGKGLVEGYHRSQLDYCIPPGKMGLDLIDNNMTAWEVEAGEKVEATRIVCSPVHRDSFTKWWPYPAAPCVSTNMRTVIGEEKKYRAVGCKVTNDGQDLNNEMGREKFIGTSAESLDMDDERGDCKERIEHTMVLIPRQDQWNPFHVSEDLITTLVSLFISARTAPHLINTRMQLVFTDNFDMDRNHFTPLWDRIGAWAPRRLRLDPWNEGECLTNAIHSVGAGASLLSAMGVGSSYTCASTITWAASHYYRHLFGLLPPSLSASAAEEKTDKRKPINLLWLSREKLDRYAQSHNDWSSWRDVRHINNEKEFISTLREGIKSMCEKGSESAAMFGEAGCVFEDARDTPETWASTTLSPTDPVPIRFAAIDPSVHALETQIHYTGHTNILLSPHSGALGLSLFLPPGEGVIVELQVDNVMGNYHFQHMAGEMGHRYESVRIDRTVDSKRVWFYVKNWLEKLGAEGV</sequence>
<feature type="transmembrane region" description="Helical" evidence="2">
    <location>
        <begin position="45"/>
        <end position="64"/>
    </location>
</feature>
<dbReference type="OrthoDB" id="546212at2759"/>
<dbReference type="GO" id="GO:0005783">
    <property type="term" value="C:endoplasmic reticulum"/>
    <property type="evidence" value="ECO:0007669"/>
    <property type="project" value="TreeGrafter"/>
</dbReference>
<evidence type="ECO:0000313" key="3">
    <source>
        <dbReference type="EMBL" id="ODN72822.1"/>
    </source>
</evidence>